<accession>A0A0G9MKN9</accession>
<evidence type="ECO:0000256" key="2">
    <source>
        <dbReference type="SAM" id="Phobius"/>
    </source>
</evidence>
<name>A0A0G9MKN9_9SPHN</name>
<protein>
    <submittedName>
        <fullName evidence="3">Uncharacterized protein</fullName>
    </submittedName>
</protein>
<gene>
    <name evidence="3" type="ORF">AAW00_13865</name>
</gene>
<proteinExistence type="predicted"/>
<sequence>MTLRAGHGWQVILADLSLILFIVIASAFATGDDSGANPPHELFAEATDVWTPASGKSLAGWLAARAGDPRETVTITARYEGDDPDSAAQRALALLDQARAAGFLPRTVVEQGATDELFASVSFTKGGGMAQALQGPTVTPDLTCQGNADAPLP</sequence>
<dbReference type="Proteomes" id="UP000053464">
    <property type="component" value="Unassembled WGS sequence"/>
</dbReference>
<dbReference type="RefSeq" id="WP_047005051.1">
    <property type="nucleotide sequence ID" value="NZ_LBHB01000006.1"/>
</dbReference>
<dbReference type="STRING" id="1581420.AAW00_13865"/>
<evidence type="ECO:0000313" key="4">
    <source>
        <dbReference type="Proteomes" id="UP000053464"/>
    </source>
</evidence>
<feature type="compositionally biased region" description="Polar residues" evidence="1">
    <location>
        <begin position="134"/>
        <end position="146"/>
    </location>
</feature>
<evidence type="ECO:0000256" key="1">
    <source>
        <dbReference type="SAM" id="MobiDB-lite"/>
    </source>
</evidence>
<dbReference type="PATRIC" id="fig|1581420.6.peg.2836"/>
<evidence type="ECO:0000313" key="3">
    <source>
        <dbReference type="EMBL" id="KLE31247.1"/>
    </source>
</evidence>
<feature type="transmembrane region" description="Helical" evidence="2">
    <location>
        <begin position="12"/>
        <end position="31"/>
    </location>
</feature>
<organism evidence="3 4">
    <name type="scientific">Aurantiacibacter luteus</name>
    <dbReference type="NCBI Taxonomy" id="1581420"/>
    <lineage>
        <taxon>Bacteria</taxon>
        <taxon>Pseudomonadati</taxon>
        <taxon>Pseudomonadota</taxon>
        <taxon>Alphaproteobacteria</taxon>
        <taxon>Sphingomonadales</taxon>
        <taxon>Erythrobacteraceae</taxon>
        <taxon>Aurantiacibacter</taxon>
    </lineage>
</organism>
<keyword evidence="2" id="KW-1133">Transmembrane helix</keyword>
<dbReference type="EMBL" id="LBHB01000006">
    <property type="protein sequence ID" value="KLE31247.1"/>
    <property type="molecule type" value="Genomic_DNA"/>
</dbReference>
<comment type="caution">
    <text evidence="3">The sequence shown here is derived from an EMBL/GenBank/DDBJ whole genome shotgun (WGS) entry which is preliminary data.</text>
</comment>
<dbReference type="AlphaFoldDB" id="A0A0G9MKN9"/>
<keyword evidence="2" id="KW-0812">Transmembrane</keyword>
<reference evidence="3 4" key="1">
    <citation type="submission" date="2015-04" db="EMBL/GenBank/DDBJ databases">
        <title>The draft genome sequence of Erythrobacter luteus KA37.</title>
        <authorList>
            <person name="Zhuang L."/>
            <person name="Liu Y."/>
            <person name="Shao Z."/>
        </authorList>
    </citation>
    <scope>NUCLEOTIDE SEQUENCE [LARGE SCALE GENOMIC DNA]</scope>
    <source>
        <strain evidence="3 4">KA37</strain>
    </source>
</reference>
<dbReference type="OrthoDB" id="7411269at2"/>
<keyword evidence="4" id="KW-1185">Reference proteome</keyword>
<keyword evidence="2" id="KW-0472">Membrane</keyword>
<feature type="region of interest" description="Disordered" evidence="1">
    <location>
        <begin position="132"/>
        <end position="153"/>
    </location>
</feature>